<evidence type="ECO:0000313" key="2">
    <source>
        <dbReference type="EMBL" id="ART82246.1"/>
    </source>
</evidence>
<keyword evidence="1" id="KW-0732">Signal</keyword>
<evidence type="ECO:0000313" key="3">
    <source>
        <dbReference type="Proteomes" id="UP000243937"/>
    </source>
</evidence>
<feature type="chain" id="PRO_5010996408" description="Periplasmic heavy metal sensor" evidence="1">
    <location>
        <begin position="24"/>
        <end position="164"/>
    </location>
</feature>
<evidence type="ECO:0000256" key="1">
    <source>
        <dbReference type="SAM" id="SignalP"/>
    </source>
</evidence>
<organism evidence="2 3">
    <name type="scientific">Oceanisphaera profunda</name>
    <dbReference type="NCBI Taxonomy" id="1416627"/>
    <lineage>
        <taxon>Bacteria</taxon>
        <taxon>Pseudomonadati</taxon>
        <taxon>Pseudomonadota</taxon>
        <taxon>Gammaproteobacteria</taxon>
        <taxon>Aeromonadales</taxon>
        <taxon>Aeromonadaceae</taxon>
        <taxon>Oceanisphaera</taxon>
    </lineage>
</organism>
<name>A0A1Y0D4X7_9GAMM</name>
<dbReference type="Proteomes" id="UP000243937">
    <property type="component" value="Chromosome"/>
</dbReference>
<gene>
    <name evidence="2" type="ORF">CBP31_06090</name>
</gene>
<sequence>MKIKYSALLLATSLLAAPALVLAEPAAAEQQAGQSSAHHGKYGSMKAGCEMGHKGMHKSAAHGQRHHGMDGVMMGAGRFDKYLETRLEKLETPELKAQFIATYQARLTSAEQSMLLRKLMAEHKAEQIDDKALKAATLEKISADNKLKQLRIKQMQDKLTAAKK</sequence>
<dbReference type="KEGG" id="opf:CBP31_06090"/>
<keyword evidence="3" id="KW-1185">Reference proteome</keyword>
<dbReference type="AlphaFoldDB" id="A0A1Y0D4X7"/>
<reference evidence="2 3" key="1">
    <citation type="journal article" date="2014" name="Int. J. Syst. Evol. Microbiol.">
        <title>Oceanisphaera profunda sp. nov., a marine bacterium isolated from deep-sea sediment, and emended description of the genus Oceanisphaera.</title>
        <authorList>
            <person name="Xu Z."/>
            <person name="Zhang X.Y."/>
            <person name="Su H.N."/>
            <person name="Yu Z.C."/>
            <person name="Liu C."/>
            <person name="Li H."/>
            <person name="Chen X.L."/>
            <person name="Song X.Y."/>
            <person name="Xie B.B."/>
            <person name="Qin Q.L."/>
            <person name="Zhou B.C."/>
            <person name="Shi M."/>
            <person name="Huang Y."/>
            <person name="Zhang Y.Z."/>
        </authorList>
    </citation>
    <scope>NUCLEOTIDE SEQUENCE [LARGE SCALE GENOMIC DNA]</scope>
    <source>
        <strain evidence="2 3">SM1222</strain>
    </source>
</reference>
<protein>
    <recommendedName>
        <fullName evidence="4">Periplasmic heavy metal sensor</fullName>
    </recommendedName>
</protein>
<proteinExistence type="predicted"/>
<evidence type="ECO:0008006" key="4">
    <source>
        <dbReference type="Google" id="ProtNLM"/>
    </source>
</evidence>
<feature type="signal peptide" evidence="1">
    <location>
        <begin position="1"/>
        <end position="23"/>
    </location>
</feature>
<accession>A0A1Y0D4X7</accession>
<dbReference type="EMBL" id="CP021377">
    <property type="protein sequence ID" value="ART82246.1"/>
    <property type="molecule type" value="Genomic_DNA"/>
</dbReference>